<gene>
    <name evidence="1" type="ORF">AWC27_04385</name>
</gene>
<dbReference type="AlphaFoldDB" id="A0A1X2EC46"/>
<dbReference type="OrthoDB" id="121143at2"/>
<name>A0A1X2EC46_MYCSZ</name>
<dbReference type="EMBL" id="LQPW01000125">
    <property type="protein sequence ID" value="ORW97930.1"/>
    <property type="molecule type" value="Genomic_DNA"/>
</dbReference>
<proteinExistence type="predicted"/>
<keyword evidence="2" id="KW-1185">Reference proteome</keyword>
<dbReference type="Proteomes" id="UP000193317">
    <property type="component" value="Unassembled WGS sequence"/>
</dbReference>
<organism evidence="1 2">
    <name type="scientific">Mycobacterium szulgai</name>
    <dbReference type="NCBI Taxonomy" id="1787"/>
    <lineage>
        <taxon>Bacteria</taxon>
        <taxon>Bacillati</taxon>
        <taxon>Actinomycetota</taxon>
        <taxon>Actinomycetes</taxon>
        <taxon>Mycobacteriales</taxon>
        <taxon>Mycobacteriaceae</taxon>
        <taxon>Mycobacterium</taxon>
    </lineage>
</organism>
<accession>A0A1X2EC46</accession>
<evidence type="ECO:0008006" key="3">
    <source>
        <dbReference type="Google" id="ProtNLM"/>
    </source>
</evidence>
<dbReference type="InterPro" id="IPR036390">
    <property type="entry name" value="WH_DNA-bd_sf"/>
</dbReference>
<dbReference type="RefSeq" id="WP_085671709.1">
    <property type="nucleotide sequence ID" value="NZ_JACKRU010000623.1"/>
</dbReference>
<dbReference type="SUPFAM" id="SSF46785">
    <property type="entry name" value="Winged helix' DNA-binding domain"/>
    <property type="match status" value="1"/>
</dbReference>
<reference evidence="1 2" key="1">
    <citation type="submission" date="2016-01" db="EMBL/GenBank/DDBJ databases">
        <title>The new phylogeny of the genus Mycobacterium.</title>
        <authorList>
            <person name="Tarcisio F."/>
            <person name="Conor M."/>
            <person name="Antonella G."/>
            <person name="Elisabetta G."/>
            <person name="Giulia F.S."/>
            <person name="Sara T."/>
            <person name="Anna F."/>
            <person name="Clotilde B."/>
            <person name="Roberto B."/>
            <person name="Veronica D.S."/>
            <person name="Fabio R."/>
            <person name="Monica P."/>
            <person name="Olivier J."/>
            <person name="Enrico T."/>
            <person name="Nicola S."/>
        </authorList>
    </citation>
    <scope>NUCLEOTIDE SEQUENCE [LARGE SCALE GENOMIC DNA]</scope>
    <source>
        <strain evidence="1 2">DSM 44166</strain>
    </source>
</reference>
<comment type="caution">
    <text evidence="1">The sequence shown here is derived from an EMBL/GenBank/DDBJ whole genome shotgun (WGS) entry which is preliminary data.</text>
</comment>
<sequence length="193" mass="21241">MLLNRATAEGIADGRIGLVFRRWDAARAKPGGTQRTMAGTIRIDAVAEHPGDYRVTERQACAAGYPDAVTAQAELDRRQAKHTYLVTVSFVGLDERPALAADDALTADDVQSIVTRLDRLDAASESGPWTRRYLRLIGDNEAVRAPDLAAGENLDVPRFKRRVRRLKELGLTISLDVGYRLSPRGRAFLKATQ</sequence>
<protein>
    <recommendedName>
        <fullName evidence="3">ASCH domain-containing protein</fullName>
    </recommendedName>
</protein>
<evidence type="ECO:0000313" key="2">
    <source>
        <dbReference type="Proteomes" id="UP000193317"/>
    </source>
</evidence>
<evidence type="ECO:0000313" key="1">
    <source>
        <dbReference type="EMBL" id="ORW97930.1"/>
    </source>
</evidence>